<evidence type="ECO:0000313" key="1">
    <source>
        <dbReference type="EMBL" id="KAG2197657.1"/>
    </source>
</evidence>
<dbReference type="EMBL" id="JAEPRD010000124">
    <property type="protein sequence ID" value="KAG2197657.1"/>
    <property type="molecule type" value="Genomic_DNA"/>
</dbReference>
<organism evidence="1 2">
    <name type="scientific">Mucor saturninus</name>
    <dbReference type="NCBI Taxonomy" id="64648"/>
    <lineage>
        <taxon>Eukaryota</taxon>
        <taxon>Fungi</taxon>
        <taxon>Fungi incertae sedis</taxon>
        <taxon>Mucoromycota</taxon>
        <taxon>Mucoromycotina</taxon>
        <taxon>Mucoromycetes</taxon>
        <taxon>Mucorales</taxon>
        <taxon>Mucorineae</taxon>
        <taxon>Mucoraceae</taxon>
        <taxon>Mucor</taxon>
    </lineage>
</organism>
<sequence length="104" mass="11577">MRIIIQSFLGADVSSDSYSVTPTEWADGSRSDMVYASNKFPPILIEVQYQVNQEFILRLIKYCSNIYMRYKSSPIALVIVTKSFSSALAQNLQTASSRSPSALA</sequence>
<proteinExistence type="predicted"/>
<reference evidence="1" key="1">
    <citation type="submission" date="2020-12" db="EMBL/GenBank/DDBJ databases">
        <title>Metabolic potential, ecology and presence of endohyphal bacteria is reflected in genomic diversity of Mucoromycotina.</title>
        <authorList>
            <person name="Muszewska A."/>
            <person name="Okrasinska A."/>
            <person name="Steczkiewicz K."/>
            <person name="Drgas O."/>
            <person name="Orlowska M."/>
            <person name="Perlinska-Lenart U."/>
            <person name="Aleksandrzak-Piekarczyk T."/>
            <person name="Szatraj K."/>
            <person name="Zielenkiewicz U."/>
            <person name="Pilsyk S."/>
            <person name="Malc E."/>
            <person name="Mieczkowski P."/>
            <person name="Kruszewska J.S."/>
            <person name="Biernat P."/>
            <person name="Pawlowska J."/>
        </authorList>
    </citation>
    <scope>NUCLEOTIDE SEQUENCE</scope>
    <source>
        <strain evidence="1">WA0000017839</strain>
    </source>
</reference>
<dbReference type="OrthoDB" id="2273539at2759"/>
<protein>
    <submittedName>
        <fullName evidence="1">Uncharacterized protein</fullName>
    </submittedName>
</protein>
<gene>
    <name evidence="1" type="ORF">INT47_002364</name>
</gene>
<name>A0A8H7QRY4_9FUNG</name>
<accession>A0A8H7QRY4</accession>
<comment type="caution">
    <text evidence="1">The sequence shown here is derived from an EMBL/GenBank/DDBJ whole genome shotgun (WGS) entry which is preliminary data.</text>
</comment>
<dbReference type="Proteomes" id="UP000603453">
    <property type="component" value="Unassembled WGS sequence"/>
</dbReference>
<evidence type="ECO:0000313" key="2">
    <source>
        <dbReference type="Proteomes" id="UP000603453"/>
    </source>
</evidence>
<dbReference type="AlphaFoldDB" id="A0A8H7QRY4"/>
<feature type="non-terminal residue" evidence="1">
    <location>
        <position position="1"/>
    </location>
</feature>
<keyword evidence="2" id="KW-1185">Reference proteome</keyword>